<dbReference type="Gene3D" id="3.40.50.1820">
    <property type="entry name" value="alpha/beta hydrolase"/>
    <property type="match status" value="1"/>
</dbReference>
<accession>A0A371BDK3</accession>
<evidence type="ECO:0000313" key="1">
    <source>
        <dbReference type="EMBL" id="RDV05679.1"/>
    </source>
</evidence>
<dbReference type="Proteomes" id="UP000263993">
    <property type="component" value="Unassembled WGS sequence"/>
</dbReference>
<dbReference type="InterPro" id="IPR029058">
    <property type="entry name" value="AB_hydrolase_fold"/>
</dbReference>
<keyword evidence="1" id="KW-0378">Hydrolase</keyword>
<dbReference type="EMBL" id="QRGO01000001">
    <property type="protein sequence ID" value="RDV05679.1"/>
    <property type="molecule type" value="Genomic_DNA"/>
</dbReference>
<sequence length="491" mass="52455">MLALLIGASAAVAQPAAETAKERPEARREAAAGGILKLLPADAITQHSIATPQGKIDYTATAGTLPFYDQSGSQSAAVYYTAYVAKNAGPNRPLTFAFNGGPGAASAYLHMGVVGPRILELGPDGHDAARAELRDNPATWLAFTDLVLIDPVGTGWSRATKSEDAKHFWGVRSDADAMAKAIALYVARNNRGGSPKYLLGESYGGFRAVKTARALLREQGLAVSGLVLVSPLLEGWLTFGDDTSALRAALQLPSLAAAELEHKKAFTPQAQAAAEKFAMTDYLVTLAGKRPEGDAAKSFYGRVAAMTGVPEGTITSARGFINDFVKTIRAGKIVSRYDADYAVDDPNPERRSARGPDPILDGVSRAYGGGFADYARNELGFKTEMTYTLLANDISGNWDWGNGGRFAATSDDDIRTLLAFSPSFRLMVVHGYADMVTPYGMSRYVLDHLPPIGPSGRVQFKLYRGGHMFYIAADQRKAFSTDAAAFYRAAE</sequence>
<keyword evidence="1" id="KW-0645">Protease</keyword>
<comment type="caution">
    <text evidence="1">The sequence shown here is derived from an EMBL/GenBank/DDBJ whole genome shotgun (WGS) entry which is preliminary data.</text>
</comment>
<dbReference type="GO" id="GO:0006508">
    <property type="term" value="P:proteolysis"/>
    <property type="evidence" value="ECO:0007669"/>
    <property type="project" value="InterPro"/>
</dbReference>
<dbReference type="AlphaFoldDB" id="A0A371BDK3"/>
<reference evidence="2" key="1">
    <citation type="submission" date="2018-08" db="EMBL/GenBank/DDBJ databases">
        <authorList>
            <person name="Kim S.-J."/>
            <person name="Jung G.-Y."/>
        </authorList>
    </citation>
    <scope>NUCLEOTIDE SEQUENCE [LARGE SCALE GENOMIC DNA]</scope>
    <source>
        <strain evidence="2">GY_H</strain>
    </source>
</reference>
<name>A0A371BDK3_9BRAD</name>
<dbReference type="OrthoDB" id="9770107at2"/>
<dbReference type="SUPFAM" id="SSF53474">
    <property type="entry name" value="alpha/beta-Hydrolases"/>
    <property type="match status" value="1"/>
</dbReference>
<organism evidence="1 2">
    <name type="scientific">Undibacter mobilis</name>
    <dbReference type="NCBI Taxonomy" id="2292256"/>
    <lineage>
        <taxon>Bacteria</taxon>
        <taxon>Pseudomonadati</taxon>
        <taxon>Pseudomonadota</taxon>
        <taxon>Alphaproteobacteria</taxon>
        <taxon>Hyphomicrobiales</taxon>
        <taxon>Nitrobacteraceae</taxon>
        <taxon>Undibacter</taxon>
    </lineage>
</organism>
<evidence type="ECO:0000313" key="2">
    <source>
        <dbReference type="Proteomes" id="UP000263993"/>
    </source>
</evidence>
<dbReference type="InterPro" id="IPR001563">
    <property type="entry name" value="Peptidase_S10"/>
</dbReference>
<gene>
    <name evidence="1" type="ORF">DXH78_03680</name>
</gene>
<dbReference type="Pfam" id="PF00450">
    <property type="entry name" value="Peptidase_S10"/>
    <property type="match status" value="1"/>
</dbReference>
<dbReference type="GO" id="GO:0004185">
    <property type="term" value="F:serine-type carboxypeptidase activity"/>
    <property type="evidence" value="ECO:0007669"/>
    <property type="project" value="InterPro"/>
</dbReference>
<protein>
    <submittedName>
        <fullName evidence="1">Carboxypeptidase</fullName>
    </submittedName>
</protein>
<proteinExistence type="predicted"/>
<keyword evidence="1" id="KW-0121">Carboxypeptidase</keyword>
<keyword evidence="2" id="KW-1185">Reference proteome</keyword>